<comment type="caution">
    <text evidence="1">The sequence shown here is derived from an EMBL/GenBank/DDBJ whole genome shotgun (WGS) entry which is preliminary data.</text>
</comment>
<proteinExistence type="predicted"/>
<gene>
    <name evidence="1" type="ORF">DPMN_051690</name>
</gene>
<sequence length="67" mass="8017">MVFYRTCLSHNNLQYYLPFTGYKNNVWHEVNGDEDFCGEDKDQFAFSVRARASDGRFVDTRHLLHQR</sequence>
<organism evidence="1 2">
    <name type="scientific">Dreissena polymorpha</name>
    <name type="common">Zebra mussel</name>
    <name type="synonym">Mytilus polymorpha</name>
    <dbReference type="NCBI Taxonomy" id="45954"/>
    <lineage>
        <taxon>Eukaryota</taxon>
        <taxon>Metazoa</taxon>
        <taxon>Spiralia</taxon>
        <taxon>Lophotrochozoa</taxon>
        <taxon>Mollusca</taxon>
        <taxon>Bivalvia</taxon>
        <taxon>Autobranchia</taxon>
        <taxon>Heteroconchia</taxon>
        <taxon>Euheterodonta</taxon>
        <taxon>Imparidentia</taxon>
        <taxon>Neoheterodontei</taxon>
        <taxon>Myida</taxon>
        <taxon>Dreissenoidea</taxon>
        <taxon>Dreissenidae</taxon>
        <taxon>Dreissena</taxon>
    </lineage>
</organism>
<evidence type="ECO:0000313" key="2">
    <source>
        <dbReference type="Proteomes" id="UP000828390"/>
    </source>
</evidence>
<dbReference type="AlphaFoldDB" id="A0A9D4CIA8"/>
<name>A0A9D4CIA8_DREPO</name>
<reference evidence="1" key="1">
    <citation type="journal article" date="2019" name="bioRxiv">
        <title>The Genome of the Zebra Mussel, Dreissena polymorpha: A Resource for Invasive Species Research.</title>
        <authorList>
            <person name="McCartney M.A."/>
            <person name="Auch B."/>
            <person name="Kono T."/>
            <person name="Mallez S."/>
            <person name="Zhang Y."/>
            <person name="Obille A."/>
            <person name="Becker A."/>
            <person name="Abrahante J.E."/>
            <person name="Garbe J."/>
            <person name="Badalamenti J.P."/>
            <person name="Herman A."/>
            <person name="Mangelson H."/>
            <person name="Liachko I."/>
            <person name="Sullivan S."/>
            <person name="Sone E.D."/>
            <person name="Koren S."/>
            <person name="Silverstein K.A.T."/>
            <person name="Beckman K.B."/>
            <person name="Gohl D.M."/>
        </authorList>
    </citation>
    <scope>NUCLEOTIDE SEQUENCE</scope>
    <source>
        <strain evidence="1">Duluth1</strain>
        <tissue evidence="1">Whole animal</tissue>
    </source>
</reference>
<evidence type="ECO:0000313" key="1">
    <source>
        <dbReference type="EMBL" id="KAH3725839.1"/>
    </source>
</evidence>
<keyword evidence="2" id="KW-1185">Reference proteome</keyword>
<protein>
    <submittedName>
        <fullName evidence="1">Uncharacterized protein</fullName>
    </submittedName>
</protein>
<dbReference type="Proteomes" id="UP000828390">
    <property type="component" value="Unassembled WGS sequence"/>
</dbReference>
<accession>A0A9D4CIA8</accession>
<reference evidence="1" key="2">
    <citation type="submission" date="2020-11" db="EMBL/GenBank/DDBJ databases">
        <authorList>
            <person name="McCartney M.A."/>
            <person name="Auch B."/>
            <person name="Kono T."/>
            <person name="Mallez S."/>
            <person name="Becker A."/>
            <person name="Gohl D.M."/>
            <person name="Silverstein K.A.T."/>
            <person name="Koren S."/>
            <person name="Bechman K.B."/>
            <person name="Herman A."/>
            <person name="Abrahante J.E."/>
            <person name="Garbe J."/>
        </authorList>
    </citation>
    <scope>NUCLEOTIDE SEQUENCE</scope>
    <source>
        <strain evidence="1">Duluth1</strain>
        <tissue evidence="1">Whole animal</tissue>
    </source>
</reference>
<dbReference type="EMBL" id="JAIWYP010000012">
    <property type="protein sequence ID" value="KAH3725839.1"/>
    <property type="molecule type" value="Genomic_DNA"/>
</dbReference>